<protein>
    <recommendedName>
        <fullName evidence="2">HAT C-terminal dimerisation domain-containing protein</fullName>
    </recommendedName>
</protein>
<gene>
    <name evidence="3" type="ORF">UPYG_G00177700</name>
</gene>
<evidence type="ECO:0000256" key="1">
    <source>
        <dbReference type="SAM" id="MobiDB-lite"/>
    </source>
</evidence>
<dbReference type="Pfam" id="PF05699">
    <property type="entry name" value="Dimer_Tnp_hAT"/>
    <property type="match status" value="1"/>
</dbReference>
<comment type="caution">
    <text evidence="3">The sequence shown here is derived from an EMBL/GenBank/DDBJ whole genome shotgun (WGS) entry which is preliminary data.</text>
</comment>
<dbReference type="PANTHER" id="PTHR46880">
    <property type="entry name" value="RAS-ASSOCIATING DOMAIN-CONTAINING PROTEIN"/>
    <property type="match status" value="1"/>
</dbReference>
<name>A0ABD0WUJ4_UMBPY</name>
<feature type="compositionally biased region" description="Acidic residues" evidence="1">
    <location>
        <begin position="478"/>
        <end position="490"/>
    </location>
</feature>
<reference evidence="3 4" key="1">
    <citation type="submission" date="2024-06" db="EMBL/GenBank/DDBJ databases">
        <authorList>
            <person name="Pan Q."/>
            <person name="Wen M."/>
            <person name="Jouanno E."/>
            <person name="Zahm M."/>
            <person name="Klopp C."/>
            <person name="Cabau C."/>
            <person name="Louis A."/>
            <person name="Berthelot C."/>
            <person name="Parey E."/>
            <person name="Roest Crollius H."/>
            <person name="Montfort J."/>
            <person name="Robinson-Rechavi M."/>
            <person name="Bouchez O."/>
            <person name="Lampietro C."/>
            <person name="Lopez Roques C."/>
            <person name="Donnadieu C."/>
            <person name="Postlethwait J."/>
            <person name="Bobe J."/>
            <person name="Verreycken H."/>
            <person name="Guiguen Y."/>
        </authorList>
    </citation>
    <scope>NUCLEOTIDE SEQUENCE [LARGE SCALE GENOMIC DNA]</scope>
    <source>
        <strain evidence="3">Up_M1</strain>
        <tissue evidence="3">Testis</tissue>
    </source>
</reference>
<keyword evidence="4" id="KW-1185">Reference proteome</keyword>
<evidence type="ECO:0000313" key="3">
    <source>
        <dbReference type="EMBL" id="KAL0978913.1"/>
    </source>
</evidence>
<evidence type="ECO:0000313" key="4">
    <source>
        <dbReference type="Proteomes" id="UP001557470"/>
    </source>
</evidence>
<evidence type="ECO:0000259" key="2">
    <source>
        <dbReference type="Pfam" id="PF05699"/>
    </source>
</evidence>
<dbReference type="InterPro" id="IPR012337">
    <property type="entry name" value="RNaseH-like_sf"/>
</dbReference>
<dbReference type="SUPFAM" id="SSF53098">
    <property type="entry name" value="Ribonuclease H-like"/>
    <property type="match status" value="1"/>
</dbReference>
<dbReference type="Proteomes" id="UP001557470">
    <property type="component" value="Unassembled WGS sequence"/>
</dbReference>
<dbReference type="InterPro" id="IPR008906">
    <property type="entry name" value="HATC_C_dom"/>
</dbReference>
<accession>A0ABD0WUJ4</accession>
<dbReference type="EMBL" id="JAGEUA010000005">
    <property type="protein sequence ID" value="KAL0978913.1"/>
    <property type="molecule type" value="Genomic_DNA"/>
</dbReference>
<dbReference type="PANTHER" id="PTHR46880:SF9">
    <property type="entry name" value="ZINC FINGER PROTEIN 862"/>
    <property type="match status" value="1"/>
</dbReference>
<feature type="compositionally biased region" description="Basic and acidic residues" evidence="1">
    <location>
        <begin position="460"/>
        <end position="477"/>
    </location>
</feature>
<proteinExistence type="predicted"/>
<feature type="domain" description="HAT C-terminal dimerisation" evidence="2">
    <location>
        <begin position="369"/>
        <end position="432"/>
    </location>
</feature>
<organism evidence="3 4">
    <name type="scientific">Umbra pygmaea</name>
    <name type="common">Eastern mudminnow</name>
    <dbReference type="NCBI Taxonomy" id="75934"/>
    <lineage>
        <taxon>Eukaryota</taxon>
        <taxon>Metazoa</taxon>
        <taxon>Chordata</taxon>
        <taxon>Craniata</taxon>
        <taxon>Vertebrata</taxon>
        <taxon>Euteleostomi</taxon>
        <taxon>Actinopterygii</taxon>
        <taxon>Neopterygii</taxon>
        <taxon>Teleostei</taxon>
        <taxon>Protacanthopterygii</taxon>
        <taxon>Esociformes</taxon>
        <taxon>Umbridae</taxon>
        <taxon>Umbra</taxon>
    </lineage>
</organism>
<feature type="region of interest" description="Disordered" evidence="1">
    <location>
        <begin position="460"/>
        <end position="490"/>
    </location>
</feature>
<dbReference type="AlphaFoldDB" id="A0ABD0WUJ4"/>
<sequence length="490" mass="54777">MWRHIPGVKKPAAEPAVEPAVAVEGEVKKKRRVDEQKGLVIGKTYQNKKQARVFMHYIAEVLRRQLKNKIDHSKYLAIMSDGSTESAVLEEELLYTRVSHAGKVEVHFVGIQDVEKPNAENITAAIIRMMRAVCEGDESWQEKLIACATDGAAVMTGSRSGVVSRLRGDKSYILGVHCIAHRLELSFKDAVKKCPQCTKLDDLLSSLFVFYHKSQLNRANLKNSFKVLGMKPLIPTRVGGTRPGPRLRACLENPADTFEGVTLAAPRDDLSLARVNSTKDKLIDKFCSSMATRFCDFSSGVLHASKLVDIKSWPDADTSEDFGDAYVECLIKHFGPLLASSGADLDLIPDQWTLLKSILYQQHPNMDQLTWPEINRRLGGQCPDFLQLVDVVLCIPSSTADCERGFNLMKQVKSDWRSGLRSDTLSDLLTVQLSSPDIEDFDPDSAIQLWHQASVRARRPDFMERGAKKGKTQLEDKETSEEEDEDSDED</sequence>